<accession>A0A9Q1BUK1</accession>
<protein>
    <submittedName>
        <fullName evidence="1">Uncharacterized protein</fullName>
    </submittedName>
</protein>
<comment type="caution">
    <text evidence="1">The sequence shown here is derived from an EMBL/GenBank/DDBJ whole genome shotgun (WGS) entry which is preliminary data.</text>
</comment>
<proteinExistence type="predicted"/>
<dbReference type="Proteomes" id="UP001152320">
    <property type="component" value="Chromosome 11"/>
</dbReference>
<evidence type="ECO:0000313" key="2">
    <source>
        <dbReference type="Proteomes" id="UP001152320"/>
    </source>
</evidence>
<name>A0A9Q1BUK1_HOLLE</name>
<dbReference type="OrthoDB" id="10504548at2759"/>
<gene>
    <name evidence="1" type="ORF">HOLleu_23237</name>
</gene>
<keyword evidence="2" id="KW-1185">Reference proteome</keyword>
<dbReference type="EMBL" id="JAIZAY010000011">
    <property type="protein sequence ID" value="KAJ8033101.1"/>
    <property type="molecule type" value="Genomic_DNA"/>
</dbReference>
<evidence type="ECO:0000313" key="1">
    <source>
        <dbReference type="EMBL" id="KAJ8033101.1"/>
    </source>
</evidence>
<dbReference type="InterPro" id="IPR011990">
    <property type="entry name" value="TPR-like_helical_dom_sf"/>
</dbReference>
<dbReference type="AlphaFoldDB" id="A0A9Q1BUK1"/>
<sequence>MSSWWEDLPCPFHPTWELDDISERDVRQLKQNLDADDDNGMVVETAVYRAFLEFPRKRVFYNQPIDDPIQARKHLISAKELVKEKFEGNSDAEIGYGIVINTFQMYIEKDASTESILRDLILKKDGYPRHQCYVNVVRAYILSRLGPRRYGCALSLFDSALKESPENCDWLLGKALLIGREAREIGYILGWSDRHVLDLLHEQKVVLEGILKLEPDYHLARALYGQVLMNLGEGGAKAEISRSLLNDPPRHSVGMVAARF</sequence>
<organism evidence="1 2">
    <name type="scientific">Holothuria leucospilota</name>
    <name type="common">Black long sea cucumber</name>
    <name type="synonym">Mertensiothuria leucospilota</name>
    <dbReference type="NCBI Taxonomy" id="206669"/>
    <lineage>
        <taxon>Eukaryota</taxon>
        <taxon>Metazoa</taxon>
        <taxon>Echinodermata</taxon>
        <taxon>Eleutherozoa</taxon>
        <taxon>Echinozoa</taxon>
        <taxon>Holothuroidea</taxon>
        <taxon>Aspidochirotacea</taxon>
        <taxon>Aspidochirotida</taxon>
        <taxon>Holothuriidae</taxon>
        <taxon>Holothuria</taxon>
    </lineage>
</organism>
<reference evidence="1" key="1">
    <citation type="submission" date="2021-10" db="EMBL/GenBank/DDBJ databases">
        <title>Tropical sea cucumber genome reveals ecological adaptation and Cuvierian tubules defense mechanism.</title>
        <authorList>
            <person name="Chen T."/>
        </authorList>
    </citation>
    <scope>NUCLEOTIDE SEQUENCE</scope>
    <source>
        <strain evidence="1">Nanhai2018</strain>
        <tissue evidence="1">Muscle</tissue>
    </source>
</reference>
<dbReference type="Gene3D" id="1.25.40.10">
    <property type="entry name" value="Tetratricopeptide repeat domain"/>
    <property type="match status" value="1"/>
</dbReference>